<dbReference type="OrthoDB" id="1470350at2759"/>
<dbReference type="InterPro" id="IPR001128">
    <property type="entry name" value="Cyt_P450"/>
</dbReference>
<accession>A0A4U0XEL7</accession>
<reference evidence="10 11" key="1">
    <citation type="submission" date="2017-03" db="EMBL/GenBank/DDBJ databases">
        <title>Genomes of endolithic fungi from Antarctica.</title>
        <authorList>
            <person name="Coleine C."/>
            <person name="Masonjones S."/>
            <person name="Stajich J.E."/>
        </authorList>
    </citation>
    <scope>NUCLEOTIDE SEQUENCE [LARGE SCALE GENOMIC DNA]</scope>
    <source>
        <strain evidence="10 11">CCFEE 5187</strain>
    </source>
</reference>
<dbReference type="Proteomes" id="UP000308768">
    <property type="component" value="Unassembled WGS sequence"/>
</dbReference>
<dbReference type="GO" id="GO:0020037">
    <property type="term" value="F:heme binding"/>
    <property type="evidence" value="ECO:0007669"/>
    <property type="project" value="InterPro"/>
</dbReference>
<evidence type="ECO:0000256" key="2">
    <source>
        <dbReference type="ARBA" id="ARBA00010617"/>
    </source>
</evidence>
<dbReference type="InterPro" id="IPR002401">
    <property type="entry name" value="Cyt_P450_E_grp-I"/>
</dbReference>
<keyword evidence="9" id="KW-1133">Transmembrane helix</keyword>
<evidence type="ECO:0008006" key="12">
    <source>
        <dbReference type="Google" id="ProtNLM"/>
    </source>
</evidence>
<evidence type="ECO:0000313" key="10">
    <source>
        <dbReference type="EMBL" id="TKA73998.1"/>
    </source>
</evidence>
<comment type="caution">
    <text evidence="10">The sequence shown here is derived from an EMBL/GenBank/DDBJ whole genome shotgun (WGS) entry which is preliminary data.</text>
</comment>
<evidence type="ECO:0000256" key="9">
    <source>
        <dbReference type="SAM" id="Phobius"/>
    </source>
</evidence>
<name>A0A4U0XEL7_9PEZI</name>
<keyword evidence="5 7" id="KW-0408">Iron</keyword>
<proteinExistence type="inferred from homology"/>
<evidence type="ECO:0000256" key="8">
    <source>
        <dbReference type="RuleBase" id="RU000461"/>
    </source>
</evidence>
<keyword evidence="3 7" id="KW-0479">Metal-binding</keyword>
<dbReference type="STRING" id="331657.A0A4U0XEL7"/>
<dbReference type="GO" id="GO:0005506">
    <property type="term" value="F:iron ion binding"/>
    <property type="evidence" value="ECO:0007669"/>
    <property type="project" value="InterPro"/>
</dbReference>
<keyword evidence="6 8" id="KW-0503">Monooxygenase</keyword>
<dbReference type="PRINTS" id="PR00385">
    <property type="entry name" value="P450"/>
</dbReference>
<dbReference type="InterPro" id="IPR017972">
    <property type="entry name" value="Cyt_P450_CS"/>
</dbReference>
<keyword evidence="9" id="KW-0472">Membrane</keyword>
<dbReference type="AlphaFoldDB" id="A0A4U0XEL7"/>
<dbReference type="Pfam" id="PF00067">
    <property type="entry name" value="p450"/>
    <property type="match status" value="1"/>
</dbReference>
<dbReference type="GO" id="GO:0004497">
    <property type="term" value="F:monooxygenase activity"/>
    <property type="evidence" value="ECO:0007669"/>
    <property type="project" value="UniProtKB-KW"/>
</dbReference>
<gene>
    <name evidence="10" type="ORF">B0A49_03889</name>
</gene>
<evidence type="ECO:0000256" key="7">
    <source>
        <dbReference type="PIRSR" id="PIRSR602401-1"/>
    </source>
</evidence>
<dbReference type="PRINTS" id="PR00463">
    <property type="entry name" value="EP450I"/>
</dbReference>
<dbReference type="PANTHER" id="PTHR24287">
    <property type="entry name" value="P450, PUTATIVE (EUROFUNG)-RELATED"/>
    <property type="match status" value="1"/>
</dbReference>
<dbReference type="PANTHER" id="PTHR24287:SF5">
    <property type="entry name" value="P450, PUTATIVE (EUROFUNG)-RELATED"/>
    <property type="match status" value="1"/>
</dbReference>
<evidence type="ECO:0000256" key="5">
    <source>
        <dbReference type="ARBA" id="ARBA00023004"/>
    </source>
</evidence>
<evidence type="ECO:0000313" key="11">
    <source>
        <dbReference type="Proteomes" id="UP000308768"/>
    </source>
</evidence>
<dbReference type="SUPFAM" id="SSF48264">
    <property type="entry name" value="Cytochrome P450"/>
    <property type="match status" value="1"/>
</dbReference>
<evidence type="ECO:0000256" key="6">
    <source>
        <dbReference type="ARBA" id="ARBA00023033"/>
    </source>
</evidence>
<keyword evidence="7 8" id="KW-0349">Heme</keyword>
<dbReference type="InterPro" id="IPR047146">
    <property type="entry name" value="Cyt_P450_E_CYP52_fungi"/>
</dbReference>
<feature type="binding site" description="axial binding residue" evidence="7">
    <location>
        <position position="461"/>
    </location>
    <ligand>
        <name>heme</name>
        <dbReference type="ChEBI" id="CHEBI:30413"/>
    </ligand>
    <ligandPart>
        <name>Fe</name>
        <dbReference type="ChEBI" id="CHEBI:18248"/>
    </ligandPart>
</feature>
<comment type="cofactor">
    <cofactor evidence="1 7">
        <name>heme</name>
        <dbReference type="ChEBI" id="CHEBI:30413"/>
    </cofactor>
</comment>
<dbReference type="CDD" id="cd11063">
    <property type="entry name" value="CYP52"/>
    <property type="match status" value="1"/>
</dbReference>
<dbReference type="PROSITE" id="PS00086">
    <property type="entry name" value="CYTOCHROME_P450"/>
    <property type="match status" value="1"/>
</dbReference>
<sequence>MLDQLLTHVSRFNIVLLLLVSLIIYYQFRLFQSNRKIRALGGHAPVRTTWLPFGIELIYNGVKYHKAQRNLELWLGFFHGYGNPANPYTIEATACGQRVIFTADPENIKAVLATQFQDFGKGKMFNEEWHDFLGDSIFTTDLEQWHDSRQLIRPQFVRDRLSDLEVFERHVGVLIEKLAGGEEVELVDLFFRYTLDAATDFLLGRSVDSLQTPQVRFANAFAEVQRVQAVISRAGPLNRLIPRAAFHANLRVINEFVAPYIEEALLLSPAELEQKTRSASGYTFLHALARFTRDRTVLRDQLVAVLLAGRDTTACTLSWLFFELSRNRRIVCALRREVLDVVGLGRAPTYADLKNMRYLQHTLNETLRLYPVVPFNVRVALRDTSLPHGGGADGLQPVGVLAGSPVGYSTLVMQRRTDAEIYPDPATTAFPPVLDFAPERWDGWTPKPWTYIPFNGGPRICIGQQFALTEMAYTVVRILQRFERVEGGGEGEPGLKAEIVLQPAKGVKARFWREGKSA</sequence>
<organism evidence="10 11">
    <name type="scientific">Cryomyces minteri</name>
    <dbReference type="NCBI Taxonomy" id="331657"/>
    <lineage>
        <taxon>Eukaryota</taxon>
        <taxon>Fungi</taxon>
        <taxon>Dikarya</taxon>
        <taxon>Ascomycota</taxon>
        <taxon>Pezizomycotina</taxon>
        <taxon>Dothideomycetes</taxon>
        <taxon>Dothideomycetes incertae sedis</taxon>
        <taxon>Cryomyces</taxon>
    </lineage>
</organism>
<evidence type="ECO:0000256" key="1">
    <source>
        <dbReference type="ARBA" id="ARBA00001971"/>
    </source>
</evidence>
<keyword evidence="4 8" id="KW-0560">Oxidoreductase</keyword>
<protein>
    <recommendedName>
        <fullName evidence="12">Cytochrome P450 52A13</fullName>
    </recommendedName>
</protein>
<dbReference type="GO" id="GO:0016705">
    <property type="term" value="F:oxidoreductase activity, acting on paired donors, with incorporation or reduction of molecular oxygen"/>
    <property type="evidence" value="ECO:0007669"/>
    <property type="project" value="InterPro"/>
</dbReference>
<keyword evidence="9" id="KW-0812">Transmembrane</keyword>
<comment type="similarity">
    <text evidence="2 8">Belongs to the cytochrome P450 family.</text>
</comment>
<evidence type="ECO:0000256" key="3">
    <source>
        <dbReference type="ARBA" id="ARBA00022723"/>
    </source>
</evidence>
<feature type="transmembrane region" description="Helical" evidence="9">
    <location>
        <begin position="12"/>
        <end position="28"/>
    </location>
</feature>
<dbReference type="EMBL" id="NAJN01000393">
    <property type="protein sequence ID" value="TKA73998.1"/>
    <property type="molecule type" value="Genomic_DNA"/>
</dbReference>
<dbReference type="Gene3D" id="1.10.630.10">
    <property type="entry name" value="Cytochrome P450"/>
    <property type="match status" value="1"/>
</dbReference>
<keyword evidence="11" id="KW-1185">Reference proteome</keyword>
<dbReference type="InterPro" id="IPR036396">
    <property type="entry name" value="Cyt_P450_sf"/>
</dbReference>
<evidence type="ECO:0000256" key="4">
    <source>
        <dbReference type="ARBA" id="ARBA00023002"/>
    </source>
</evidence>